<organism evidence="2 3">
    <name type="scientific">Candidatus Terasakiella magnetica</name>
    <dbReference type="NCBI Taxonomy" id="1867952"/>
    <lineage>
        <taxon>Bacteria</taxon>
        <taxon>Pseudomonadati</taxon>
        <taxon>Pseudomonadota</taxon>
        <taxon>Alphaproteobacteria</taxon>
        <taxon>Rhodospirillales</taxon>
        <taxon>Terasakiellaceae</taxon>
        <taxon>Terasakiella</taxon>
    </lineage>
</organism>
<protein>
    <recommendedName>
        <fullName evidence="1">Metallo-beta-lactamase domain-containing protein</fullName>
    </recommendedName>
</protein>
<feature type="domain" description="Metallo-beta-lactamase" evidence="1">
    <location>
        <begin position="21"/>
        <end position="222"/>
    </location>
</feature>
<dbReference type="EMBL" id="FLYE01000034">
    <property type="protein sequence ID" value="SCA57058.1"/>
    <property type="molecule type" value="Genomic_DNA"/>
</dbReference>
<dbReference type="InterPro" id="IPR001279">
    <property type="entry name" value="Metallo-B-lactamas"/>
</dbReference>
<evidence type="ECO:0000313" key="3">
    <source>
        <dbReference type="Proteomes" id="UP000231658"/>
    </source>
</evidence>
<dbReference type="GO" id="GO:0042781">
    <property type="term" value="F:3'-tRNA processing endoribonuclease activity"/>
    <property type="evidence" value="ECO:0007669"/>
    <property type="project" value="TreeGrafter"/>
</dbReference>
<reference evidence="2 3" key="1">
    <citation type="submission" date="2016-07" db="EMBL/GenBank/DDBJ databases">
        <authorList>
            <person name="Lefevre C.T."/>
        </authorList>
    </citation>
    <scope>NUCLEOTIDE SEQUENCE [LARGE SCALE GENOMIC DNA]</scope>
    <source>
        <strain evidence="2">PR1</strain>
    </source>
</reference>
<dbReference type="RefSeq" id="WP_069189119.1">
    <property type="nucleotide sequence ID" value="NZ_FLYE01000034.1"/>
</dbReference>
<gene>
    <name evidence="2" type="ORF">MTBPR1_40081</name>
</gene>
<dbReference type="Pfam" id="PF23023">
    <property type="entry name" value="Anti-Pycsar_Apyc1"/>
    <property type="match status" value="1"/>
</dbReference>
<dbReference type="STRING" id="1867952.MTBPR1_40081"/>
<name>A0A1C3RIF7_9PROT</name>
<accession>A0A1C3RIF7</accession>
<evidence type="ECO:0000259" key="1">
    <source>
        <dbReference type="SMART" id="SM00849"/>
    </source>
</evidence>
<dbReference type="SUPFAM" id="SSF56281">
    <property type="entry name" value="Metallo-hydrolase/oxidoreductase"/>
    <property type="match status" value="1"/>
</dbReference>
<dbReference type="PANTHER" id="PTHR46018">
    <property type="entry name" value="ZINC PHOSPHODIESTERASE ELAC PROTEIN 1"/>
    <property type="match status" value="1"/>
</dbReference>
<evidence type="ECO:0000313" key="2">
    <source>
        <dbReference type="EMBL" id="SCA57058.1"/>
    </source>
</evidence>
<dbReference type="SMART" id="SM00849">
    <property type="entry name" value="Lactamase_B"/>
    <property type="match status" value="1"/>
</dbReference>
<dbReference type="PANTHER" id="PTHR46018:SF7">
    <property type="entry name" value="RIBONUCLEASE Z"/>
    <property type="match status" value="1"/>
</dbReference>
<dbReference type="OrthoDB" id="9800940at2"/>
<sequence>MSLVDVQFLGCGDAFGTGGRFNTCFHVVSAKNSFLIDCGATSLVAMRKFEIEPNSIDMIFLSHLHGDHFAGVIFFLMDARYVSARTRPLVIAGPKGTKQRLMEAMEALYPGCWEKGVEFEVIFVELTLNHLQGLNGVKVYPYQAKHLADGNDFILRFEVDEKIITFSGDTGWTPELATAAHGSDLLICESYHFDEKCEFHLDYETIHENRGFLHTRKLILTHLGPEALARKNEMDLEVAFDGLLISV</sequence>
<proteinExistence type="predicted"/>
<keyword evidence="3" id="KW-1185">Reference proteome</keyword>
<dbReference type="Proteomes" id="UP000231658">
    <property type="component" value="Unassembled WGS sequence"/>
</dbReference>
<dbReference type="AlphaFoldDB" id="A0A1C3RIF7"/>
<dbReference type="CDD" id="cd07740">
    <property type="entry name" value="metallo-hydrolase-like_MBL-fold"/>
    <property type="match status" value="1"/>
</dbReference>
<dbReference type="Gene3D" id="3.60.15.10">
    <property type="entry name" value="Ribonuclease Z/Hydroxyacylglutathione hydrolase-like"/>
    <property type="match status" value="1"/>
</dbReference>
<dbReference type="InterPro" id="IPR036866">
    <property type="entry name" value="RibonucZ/Hydroxyglut_hydro"/>
</dbReference>